<dbReference type="EMBL" id="BAABBI010000001">
    <property type="protein sequence ID" value="GAA3778087.1"/>
    <property type="molecule type" value="Genomic_DNA"/>
</dbReference>
<feature type="signal peptide" evidence="1">
    <location>
        <begin position="1"/>
        <end position="18"/>
    </location>
</feature>
<protein>
    <recommendedName>
        <fullName evidence="4">DUF4468 domain-containing protein</fullName>
    </recommendedName>
</protein>
<organism evidence="2 3">
    <name type="scientific">Corallibacter vietnamensis</name>
    <dbReference type="NCBI Taxonomy" id="904130"/>
    <lineage>
        <taxon>Bacteria</taxon>
        <taxon>Pseudomonadati</taxon>
        <taxon>Bacteroidota</taxon>
        <taxon>Flavobacteriia</taxon>
        <taxon>Flavobacteriales</taxon>
        <taxon>Flavobacteriaceae</taxon>
        <taxon>Corallibacter</taxon>
    </lineage>
</organism>
<reference evidence="3" key="1">
    <citation type="journal article" date="2019" name="Int. J. Syst. Evol. Microbiol.">
        <title>The Global Catalogue of Microorganisms (GCM) 10K type strain sequencing project: providing services to taxonomists for standard genome sequencing and annotation.</title>
        <authorList>
            <consortium name="The Broad Institute Genomics Platform"/>
            <consortium name="The Broad Institute Genome Sequencing Center for Infectious Disease"/>
            <person name="Wu L."/>
            <person name="Ma J."/>
        </authorList>
    </citation>
    <scope>NUCLEOTIDE SEQUENCE [LARGE SCALE GENOMIC DNA]</scope>
    <source>
        <strain evidence="3">JCM 17525</strain>
    </source>
</reference>
<evidence type="ECO:0008006" key="4">
    <source>
        <dbReference type="Google" id="ProtNLM"/>
    </source>
</evidence>
<dbReference type="RefSeq" id="WP_344727329.1">
    <property type="nucleotide sequence ID" value="NZ_BAABBI010000001.1"/>
</dbReference>
<evidence type="ECO:0000313" key="3">
    <source>
        <dbReference type="Proteomes" id="UP001501456"/>
    </source>
</evidence>
<gene>
    <name evidence="2" type="ORF">GCM10022271_07920</name>
</gene>
<evidence type="ECO:0000313" key="2">
    <source>
        <dbReference type="EMBL" id="GAA3778087.1"/>
    </source>
</evidence>
<dbReference type="Proteomes" id="UP001501456">
    <property type="component" value="Unassembled WGS sequence"/>
</dbReference>
<proteinExistence type="predicted"/>
<feature type="chain" id="PRO_5046104739" description="DUF4468 domain-containing protein" evidence="1">
    <location>
        <begin position="19"/>
        <end position="215"/>
    </location>
</feature>
<accession>A0ABP7GX88</accession>
<sequence length="215" mass="25170">MRSTITFLTLLISFSLFSQDIIVTKNNDEISSKVLEIGINKIKYKKQENLTGPDYFIEKDLVEKIIFENGTVEDFNIIRSQEKEISLQETKAFIKEYVDKYAYSDNGFLVKSYKVSYEGDFLRLTLLNKKKSKEINSMLFDVKNAYAFKRASRRDNNLAYLNIYLPFLANEKKNKWEKTKLVISVEGYENAVSILKAMKHYKTLLINKNKTESKF</sequence>
<keyword evidence="1" id="KW-0732">Signal</keyword>
<keyword evidence="3" id="KW-1185">Reference proteome</keyword>
<name>A0ABP7GX88_9FLAO</name>
<comment type="caution">
    <text evidence="2">The sequence shown here is derived from an EMBL/GenBank/DDBJ whole genome shotgun (WGS) entry which is preliminary data.</text>
</comment>
<evidence type="ECO:0000256" key="1">
    <source>
        <dbReference type="SAM" id="SignalP"/>
    </source>
</evidence>